<comment type="subunit">
    <text evidence="10">Homodimer.</text>
</comment>
<dbReference type="GO" id="GO:0003720">
    <property type="term" value="F:telomerase activity"/>
    <property type="evidence" value="ECO:0007669"/>
    <property type="project" value="TreeGrafter"/>
</dbReference>
<evidence type="ECO:0000259" key="11">
    <source>
        <dbReference type="PROSITE" id="PS50090"/>
    </source>
</evidence>
<dbReference type="PROSITE" id="PS50090">
    <property type="entry name" value="MYB_LIKE"/>
    <property type="match status" value="1"/>
</dbReference>
<evidence type="ECO:0000256" key="8">
    <source>
        <dbReference type="ARBA" id="ARBA00023242"/>
    </source>
</evidence>
<evidence type="ECO:0000256" key="2">
    <source>
        <dbReference type="ARBA" id="ARBA00022454"/>
    </source>
</evidence>
<organism evidence="13 14">
    <name type="scientific">Cyclopterus lumpus</name>
    <name type="common">Lumpsucker</name>
    <dbReference type="NCBI Taxonomy" id="8103"/>
    <lineage>
        <taxon>Eukaryota</taxon>
        <taxon>Metazoa</taxon>
        <taxon>Chordata</taxon>
        <taxon>Craniata</taxon>
        <taxon>Vertebrata</taxon>
        <taxon>Euteleostomi</taxon>
        <taxon>Actinopterygii</taxon>
        <taxon>Neopterygii</taxon>
        <taxon>Teleostei</taxon>
        <taxon>Neoteleostei</taxon>
        <taxon>Acanthomorphata</taxon>
        <taxon>Eupercaria</taxon>
        <taxon>Perciformes</taxon>
        <taxon>Cottioidei</taxon>
        <taxon>Cottales</taxon>
        <taxon>Cyclopteridae</taxon>
        <taxon>Cyclopterus</taxon>
    </lineage>
</organism>
<dbReference type="PIRSF" id="PIRSF038016">
    <property type="entry name" value="Telomere_bd-1_Pin2"/>
    <property type="match status" value="1"/>
</dbReference>
<dbReference type="GO" id="GO:0008156">
    <property type="term" value="P:negative regulation of DNA replication"/>
    <property type="evidence" value="ECO:0007669"/>
    <property type="project" value="TreeGrafter"/>
</dbReference>
<dbReference type="GO" id="GO:0005654">
    <property type="term" value="C:nucleoplasm"/>
    <property type="evidence" value="ECO:0007669"/>
    <property type="project" value="UniProtKB-ARBA"/>
</dbReference>
<dbReference type="InterPro" id="IPR009057">
    <property type="entry name" value="Homeodomain-like_sf"/>
</dbReference>
<dbReference type="KEGG" id="clum:117749826"/>
<keyword evidence="2" id="KW-0158">Chromosome</keyword>
<comment type="function">
    <text evidence="10">Binds the telomeric double-stranded 5'-TTAGGG-3' repeat.</text>
</comment>
<dbReference type="Pfam" id="PF08558">
    <property type="entry name" value="TRF"/>
    <property type="match status" value="1"/>
</dbReference>
<name>A0A8C2ZK03_CYCLU</name>
<dbReference type="PANTHER" id="PTHR46734:SF1">
    <property type="entry name" value="TELOMERIC REPEAT-BINDING FACTOR 1"/>
    <property type="match status" value="1"/>
</dbReference>
<feature type="domain" description="Myb-like" evidence="11">
    <location>
        <begin position="301"/>
        <end position="354"/>
    </location>
</feature>
<keyword evidence="14" id="KW-1185">Reference proteome</keyword>
<dbReference type="GO" id="GO:0042803">
    <property type="term" value="F:protein homodimerization activity"/>
    <property type="evidence" value="ECO:0007669"/>
    <property type="project" value="UniProtKB-UniRule"/>
</dbReference>
<dbReference type="SUPFAM" id="SSF46689">
    <property type="entry name" value="Homeodomain-like"/>
    <property type="match status" value="1"/>
</dbReference>
<dbReference type="GO" id="GO:0008017">
    <property type="term" value="F:microtubule binding"/>
    <property type="evidence" value="ECO:0007669"/>
    <property type="project" value="TreeGrafter"/>
</dbReference>
<evidence type="ECO:0000256" key="9">
    <source>
        <dbReference type="ARBA" id="ARBA00023306"/>
    </source>
</evidence>
<dbReference type="Gene3D" id="1.10.10.60">
    <property type="entry name" value="Homeodomain-like"/>
    <property type="match status" value="1"/>
</dbReference>
<dbReference type="CTD" id="7013"/>
<dbReference type="AlphaFoldDB" id="A0A8C2ZK03"/>
<evidence type="ECO:0000259" key="12">
    <source>
        <dbReference type="PROSITE" id="PS51294"/>
    </source>
</evidence>
<dbReference type="GO" id="GO:0003691">
    <property type="term" value="F:double-stranded telomeric DNA binding"/>
    <property type="evidence" value="ECO:0007669"/>
    <property type="project" value="UniProtKB-UniRule"/>
</dbReference>
<dbReference type="GeneTree" id="ENSGT00940000155268"/>
<evidence type="ECO:0000256" key="3">
    <source>
        <dbReference type="ARBA" id="ARBA00022499"/>
    </source>
</evidence>
<keyword evidence="7 10" id="KW-0238">DNA-binding</keyword>
<evidence type="ECO:0000256" key="10">
    <source>
        <dbReference type="PIRNR" id="PIRNR038016"/>
    </source>
</evidence>
<evidence type="ECO:0000256" key="4">
    <source>
        <dbReference type="ARBA" id="ARBA00022553"/>
    </source>
</evidence>
<sequence length="360" mass="41184">MDSEIKYKNATDASDTDESVSFDEVSTVAKLWMLNFMFLDLCRQFKEDDYDEFNEKCLAFSATSSTPNGNICKEKLTICAFLTRVMHGDQLDVEFEEEAGVMPLMSAAKVWSSLEYAVEDEMFKNIAQLLLVQSVAVCLVQGQRSSASSALKWFENNGDFSQHNLIVKLSTIVTKGETYHPFLVSFSFSRLLKSIKSFLDAYLEIDPCDYLFKEATKEAQSLKRERLKCWDEADISKENRKENEKKAVGLRTKRKLLSTKTLDILPTDSCKKSFVSLRRIPHSALSEVTSAKSMDTSKVKKNRKPPQKWTLQLDKYLEAGVKRHGQGSWSRILMDFDFDGRTGTMLKDRWRVLMKTHKVG</sequence>
<dbReference type="Ensembl" id="ENSCLMT00005029571.1">
    <property type="protein sequence ID" value="ENSCLMP00005028316.1"/>
    <property type="gene ID" value="ENSCLMG00005013831.1"/>
</dbReference>
<protein>
    <recommendedName>
        <fullName evidence="10">Telomeric repeat-binding factor</fullName>
    </recommendedName>
</protein>
<dbReference type="Gene3D" id="1.25.40.210">
    <property type="entry name" value="Telomere repeat-binding factor, dimerisation domain"/>
    <property type="match status" value="1"/>
</dbReference>
<dbReference type="InterPro" id="IPR036507">
    <property type="entry name" value="Telomere_rpt-bd_fac_dimer_sf"/>
</dbReference>
<dbReference type="PANTHER" id="PTHR46734">
    <property type="entry name" value="TELOMERIC REPEAT-BINDING FACTOR 1 TERF1"/>
    <property type="match status" value="1"/>
</dbReference>
<comment type="subcellular location">
    <subcellularLocation>
        <location evidence="1">Chromosome</location>
        <location evidence="1">Telomere</location>
    </subcellularLocation>
    <subcellularLocation>
        <location evidence="10">Nucleus</location>
    </subcellularLocation>
</comment>
<evidence type="ECO:0000256" key="7">
    <source>
        <dbReference type="ARBA" id="ARBA00023125"/>
    </source>
</evidence>
<accession>A0A8C2ZK03</accession>
<evidence type="ECO:0000313" key="13">
    <source>
        <dbReference type="Ensembl" id="ENSCLMP00005028316.1"/>
    </source>
</evidence>
<evidence type="ECO:0000313" key="14">
    <source>
        <dbReference type="Proteomes" id="UP000694565"/>
    </source>
</evidence>
<dbReference type="GO" id="GO:0071532">
    <property type="term" value="F:ankyrin repeat binding"/>
    <property type="evidence" value="ECO:0007669"/>
    <property type="project" value="TreeGrafter"/>
</dbReference>
<dbReference type="SMART" id="SM00717">
    <property type="entry name" value="SANT"/>
    <property type="match status" value="1"/>
</dbReference>
<dbReference type="OrthoDB" id="608866at2759"/>
<dbReference type="GeneID" id="117749826"/>
<gene>
    <name evidence="13" type="primary">terf1</name>
</gene>
<reference evidence="13" key="1">
    <citation type="submission" date="2025-08" db="UniProtKB">
        <authorList>
            <consortium name="Ensembl"/>
        </authorList>
    </citation>
    <scope>IDENTIFICATION</scope>
</reference>
<dbReference type="GO" id="GO:0098505">
    <property type="term" value="F:G-rich strand telomeric DNA binding"/>
    <property type="evidence" value="ECO:0007669"/>
    <property type="project" value="TreeGrafter"/>
</dbReference>
<dbReference type="RefSeq" id="XP_034416495.1">
    <property type="nucleotide sequence ID" value="XM_034560604.1"/>
</dbReference>
<dbReference type="CDD" id="cd11660">
    <property type="entry name" value="SANT_TRF"/>
    <property type="match status" value="1"/>
</dbReference>
<keyword evidence="4" id="KW-0597">Phosphoprotein</keyword>
<dbReference type="PROSITE" id="PS51294">
    <property type="entry name" value="HTH_MYB"/>
    <property type="match status" value="1"/>
</dbReference>
<keyword evidence="3" id="KW-1017">Isopeptide bond</keyword>
<dbReference type="Pfam" id="PF00249">
    <property type="entry name" value="Myb_DNA-binding"/>
    <property type="match status" value="1"/>
</dbReference>
<keyword evidence="8 10" id="KW-0539">Nucleus</keyword>
<keyword evidence="9 10" id="KW-0131">Cell cycle</keyword>
<dbReference type="InterPro" id="IPR001005">
    <property type="entry name" value="SANT/Myb"/>
</dbReference>
<keyword evidence="5" id="KW-0832">Ubl conjugation</keyword>
<dbReference type="InterPro" id="IPR052450">
    <property type="entry name" value="TRBD-Containing_Protein"/>
</dbReference>
<feature type="domain" description="HTH myb-type" evidence="12">
    <location>
        <begin position="301"/>
        <end position="358"/>
    </location>
</feature>
<reference evidence="13" key="2">
    <citation type="submission" date="2025-09" db="UniProtKB">
        <authorList>
            <consortium name="Ensembl"/>
        </authorList>
    </citation>
    <scope>IDENTIFICATION</scope>
</reference>
<dbReference type="SUPFAM" id="SSF63600">
    <property type="entry name" value="Telomeric repeat binding factor (TRF) dimerisation domain"/>
    <property type="match status" value="1"/>
</dbReference>
<evidence type="ECO:0000256" key="1">
    <source>
        <dbReference type="ARBA" id="ARBA00004574"/>
    </source>
</evidence>
<keyword evidence="6 10" id="KW-0779">Telomere</keyword>
<proteinExistence type="predicted"/>
<dbReference type="InterPro" id="IPR017357">
    <property type="entry name" value="TERF1/2"/>
</dbReference>
<dbReference type="GO" id="GO:1905839">
    <property type="term" value="P:negative regulation of telomeric D-loop disassembly"/>
    <property type="evidence" value="ECO:0007669"/>
    <property type="project" value="TreeGrafter"/>
</dbReference>
<dbReference type="GO" id="GO:0000783">
    <property type="term" value="C:nuclear telomere cap complex"/>
    <property type="evidence" value="ECO:0007669"/>
    <property type="project" value="TreeGrafter"/>
</dbReference>
<dbReference type="InterPro" id="IPR017930">
    <property type="entry name" value="Myb_dom"/>
</dbReference>
<dbReference type="GO" id="GO:0008301">
    <property type="term" value="F:DNA binding, bending"/>
    <property type="evidence" value="ECO:0007669"/>
    <property type="project" value="TreeGrafter"/>
</dbReference>
<evidence type="ECO:0000256" key="5">
    <source>
        <dbReference type="ARBA" id="ARBA00022843"/>
    </source>
</evidence>
<dbReference type="Proteomes" id="UP000694565">
    <property type="component" value="Unplaced"/>
</dbReference>
<dbReference type="InterPro" id="IPR013867">
    <property type="entry name" value="Telomere_rpt-bd_fac_dimer_dom"/>
</dbReference>
<dbReference type="GO" id="GO:0007004">
    <property type="term" value="P:telomere maintenance via telomerase"/>
    <property type="evidence" value="ECO:0007669"/>
    <property type="project" value="TreeGrafter"/>
</dbReference>
<evidence type="ECO:0000256" key="6">
    <source>
        <dbReference type="ARBA" id="ARBA00022895"/>
    </source>
</evidence>